<dbReference type="Proteomes" id="UP000008177">
    <property type="component" value="Unplaced contigs"/>
</dbReference>
<dbReference type="HOGENOM" id="CLU_3175320_0_0_1"/>
<dbReference type="InParanoid" id="G2YXA4"/>
<dbReference type="EMBL" id="FQ790359">
    <property type="protein sequence ID" value="CCD56342.1"/>
    <property type="molecule type" value="Genomic_DNA"/>
</dbReference>
<organism evidence="1 2">
    <name type="scientific">Botryotinia fuckeliana (strain T4)</name>
    <name type="common">Noble rot fungus</name>
    <name type="synonym">Botrytis cinerea</name>
    <dbReference type="NCBI Taxonomy" id="999810"/>
    <lineage>
        <taxon>Eukaryota</taxon>
        <taxon>Fungi</taxon>
        <taxon>Dikarya</taxon>
        <taxon>Ascomycota</taxon>
        <taxon>Pezizomycotina</taxon>
        <taxon>Leotiomycetes</taxon>
        <taxon>Helotiales</taxon>
        <taxon>Sclerotiniaceae</taxon>
        <taxon>Botrytis</taxon>
    </lineage>
</organism>
<gene>
    <name evidence="1" type="ORF">BofuT4_uP149520.1</name>
</gene>
<evidence type="ECO:0000313" key="1">
    <source>
        <dbReference type="EMBL" id="CCD56342.1"/>
    </source>
</evidence>
<evidence type="ECO:0000313" key="2">
    <source>
        <dbReference type="Proteomes" id="UP000008177"/>
    </source>
</evidence>
<protein>
    <submittedName>
        <fullName evidence="1">Uncharacterized protein</fullName>
    </submittedName>
</protein>
<proteinExistence type="predicted"/>
<reference evidence="2" key="1">
    <citation type="journal article" date="2011" name="PLoS Genet.">
        <title>Genomic analysis of the necrotrophic fungal pathogens Sclerotinia sclerotiorum and Botrytis cinerea.</title>
        <authorList>
            <person name="Amselem J."/>
            <person name="Cuomo C.A."/>
            <person name="van Kan J.A."/>
            <person name="Viaud M."/>
            <person name="Benito E.P."/>
            <person name="Couloux A."/>
            <person name="Coutinho P.M."/>
            <person name="de Vries R.P."/>
            <person name="Dyer P.S."/>
            <person name="Fillinger S."/>
            <person name="Fournier E."/>
            <person name="Gout L."/>
            <person name="Hahn M."/>
            <person name="Kohn L."/>
            <person name="Lapalu N."/>
            <person name="Plummer K.M."/>
            <person name="Pradier J.M."/>
            <person name="Quevillon E."/>
            <person name="Sharon A."/>
            <person name="Simon A."/>
            <person name="ten Have A."/>
            <person name="Tudzynski B."/>
            <person name="Tudzynski P."/>
            <person name="Wincker P."/>
            <person name="Andrew M."/>
            <person name="Anthouard V."/>
            <person name="Beever R.E."/>
            <person name="Beffa R."/>
            <person name="Benoit I."/>
            <person name="Bouzid O."/>
            <person name="Brault B."/>
            <person name="Chen Z."/>
            <person name="Choquer M."/>
            <person name="Collemare J."/>
            <person name="Cotton P."/>
            <person name="Danchin E.G."/>
            <person name="Da Silva C."/>
            <person name="Gautier A."/>
            <person name="Giraud C."/>
            <person name="Giraud T."/>
            <person name="Gonzalez C."/>
            <person name="Grossetete S."/>
            <person name="Guldener U."/>
            <person name="Henrissat B."/>
            <person name="Howlett B.J."/>
            <person name="Kodira C."/>
            <person name="Kretschmer M."/>
            <person name="Lappartient A."/>
            <person name="Leroch M."/>
            <person name="Levis C."/>
            <person name="Mauceli E."/>
            <person name="Neuveglise C."/>
            <person name="Oeser B."/>
            <person name="Pearson M."/>
            <person name="Poulain J."/>
            <person name="Poussereau N."/>
            <person name="Quesneville H."/>
            <person name="Rascle C."/>
            <person name="Schumacher J."/>
            <person name="Segurens B."/>
            <person name="Sexton A."/>
            <person name="Silva E."/>
            <person name="Sirven C."/>
            <person name="Soanes D.M."/>
            <person name="Talbot N.J."/>
            <person name="Templeton M."/>
            <person name="Yandava C."/>
            <person name="Yarden O."/>
            <person name="Zeng Q."/>
            <person name="Rollins J.A."/>
            <person name="Lebrun M.H."/>
            <person name="Dickman M."/>
        </authorList>
    </citation>
    <scope>NUCLEOTIDE SEQUENCE [LARGE SCALE GENOMIC DNA]</scope>
    <source>
        <strain evidence="2">T4</strain>
    </source>
</reference>
<dbReference type="AlphaFoldDB" id="G2YXA4"/>
<name>G2YXA4_BOTF4</name>
<accession>G2YXA4</accession>
<sequence length="47" mass="5453">MCEGVVFDHVSCKNSLIDRLGYYTAKYIQCWEFLDTINTVFVTAVRC</sequence>